<name>G2XIQ8_VERDV</name>
<gene>
    <name evidence="1" type="ORF">VDAG_10106</name>
</gene>
<dbReference type="HOGENOM" id="CLU_3360033_0_0_1"/>
<keyword evidence="2" id="KW-1185">Reference proteome</keyword>
<dbReference type="EMBL" id="DS572725">
    <property type="protein sequence ID" value="EGY20477.1"/>
    <property type="molecule type" value="Genomic_DNA"/>
</dbReference>
<organism evidence="1 2">
    <name type="scientific">Verticillium dahliae (strain VdLs.17 / ATCC MYA-4575 / FGSC 10137)</name>
    <name type="common">Verticillium wilt</name>
    <dbReference type="NCBI Taxonomy" id="498257"/>
    <lineage>
        <taxon>Eukaryota</taxon>
        <taxon>Fungi</taxon>
        <taxon>Dikarya</taxon>
        <taxon>Ascomycota</taxon>
        <taxon>Pezizomycotina</taxon>
        <taxon>Sordariomycetes</taxon>
        <taxon>Hypocreomycetidae</taxon>
        <taxon>Glomerellales</taxon>
        <taxon>Plectosphaerellaceae</taxon>
        <taxon>Verticillium</taxon>
    </lineage>
</organism>
<proteinExistence type="predicted"/>
<dbReference type="Proteomes" id="UP000001611">
    <property type="component" value="Chromosome 1"/>
</dbReference>
<dbReference type="InParanoid" id="G2XIQ8"/>
<protein>
    <submittedName>
        <fullName evidence="1">Uncharacterized protein</fullName>
    </submittedName>
</protein>
<reference evidence="1 2" key="1">
    <citation type="submission" date="2008-03" db="EMBL/GenBank/DDBJ databases">
        <title>The Genome Sequence of Verticillium dahliae VdLs.17.</title>
        <authorList>
            <consortium name="The Broad Institute Genome Sequencing Platform"/>
            <person name="Ma L.-J.J."/>
            <person name="Klosterman S.J."/>
            <person name="Subbarao K."/>
            <person name="Dobinson K."/>
            <person name="Veronese P."/>
            <person name="Kang S."/>
            <person name="Gold S.E."/>
            <person name="Young S."/>
            <person name="Jaffe D."/>
            <person name="Gnerre S."/>
            <person name="Berlin A."/>
            <person name="Heiman D."/>
            <person name="Hepburn T."/>
            <person name="Sykes S."/>
            <person name="Alvarado L."/>
            <person name="Kodira C.D."/>
            <person name="Lander E."/>
            <person name="Galagan J."/>
            <person name="Nusbaum C."/>
            <person name="Birren B."/>
        </authorList>
    </citation>
    <scope>NUCLEOTIDE SEQUENCE [LARGE SCALE GENOMIC DNA]</scope>
    <source>
        <strain evidence="2">VdLs.17 / ATCC MYA-4575 / FGSC 10137</strain>
    </source>
</reference>
<dbReference type="RefSeq" id="XP_009649665.1">
    <property type="nucleotide sequence ID" value="XM_009651370.1"/>
</dbReference>
<evidence type="ECO:0000313" key="2">
    <source>
        <dbReference type="Proteomes" id="UP000001611"/>
    </source>
</evidence>
<dbReference type="GeneID" id="20711569"/>
<dbReference type="AlphaFoldDB" id="G2XIQ8"/>
<dbReference type="KEGG" id="vda:VDAG_10106"/>
<evidence type="ECO:0000313" key="1">
    <source>
        <dbReference type="EMBL" id="EGY20477.1"/>
    </source>
</evidence>
<accession>G2XIQ8</accession>
<sequence>MVLQASDEIPRRLARVHVSWRESRNSSQYPEGSQTE</sequence>